<feature type="compositionally biased region" description="Low complexity" evidence="2">
    <location>
        <begin position="136"/>
        <end position="157"/>
    </location>
</feature>
<dbReference type="Proteomes" id="UP000256970">
    <property type="component" value="Unassembled WGS sequence"/>
</dbReference>
<dbReference type="STRING" id="3088.A0A383WBF7"/>
<protein>
    <recommendedName>
        <fullName evidence="5">MORN repeat-containing protein 5</fullName>
    </recommendedName>
</protein>
<evidence type="ECO:0000313" key="4">
    <source>
        <dbReference type="Proteomes" id="UP000256970"/>
    </source>
</evidence>
<dbReference type="Pfam" id="PF02493">
    <property type="entry name" value="MORN"/>
    <property type="match status" value="3"/>
</dbReference>
<dbReference type="AlphaFoldDB" id="A0A383WBF7"/>
<accession>A0A383WBF7</accession>
<dbReference type="GO" id="GO:0016020">
    <property type="term" value="C:membrane"/>
    <property type="evidence" value="ECO:0007669"/>
    <property type="project" value="UniProtKB-ARBA"/>
</dbReference>
<dbReference type="InterPro" id="IPR003409">
    <property type="entry name" value="MORN"/>
</dbReference>
<evidence type="ECO:0000256" key="2">
    <source>
        <dbReference type="SAM" id="MobiDB-lite"/>
    </source>
</evidence>
<dbReference type="PANTHER" id="PTHR23084">
    <property type="entry name" value="PHOSPHATIDYLINOSITOL-4-PHOSPHATE 5-KINASE RELATED"/>
    <property type="match status" value="1"/>
</dbReference>
<dbReference type="PANTHER" id="PTHR23084:SF263">
    <property type="entry name" value="MORN REPEAT-CONTAINING PROTEIN 1"/>
    <property type="match status" value="1"/>
</dbReference>
<reference evidence="3 4" key="1">
    <citation type="submission" date="2016-10" db="EMBL/GenBank/DDBJ databases">
        <authorList>
            <person name="Cai Z."/>
        </authorList>
    </citation>
    <scope>NUCLEOTIDE SEQUENCE [LARGE SCALE GENOMIC DNA]</scope>
</reference>
<keyword evidence="1" id="KW-0677">Repeat</keyword>
<feature type="region of interest" description="Disordered" evidence="2">
    <location>
        <begin position="102"/>
        <end position="180"/>
    </location>
</feature>
<dbReference type="SMART" id="SM00698">
    <property type="entry name" value="MORN"/>
    <property type="match status" value="2"/>
</dbReference>
<sequence>MHSHGILTFPNKDRYEGMFEDGEMHGAGVYVWSTGMIYRGDWARGVMHGCGSRIWRRPDGSMAAREGKFFGDEFVGDVMPCGSDDALDSAVEADMAAFQARSFQWPSQQQSRSQSWHAKAAGSRQQPLHSATAAKQQQQLGSSSSSRAGLQLQWPAAGGPGGAAGSREQEQGQDQRLQSLVQRLVADRVAADKTAAEQRS</sequence>
<feature type="compositionally biased region" description="Polar residues" evidence="2">
    <location>
        <begin position="123"/>
        <end position="135"/>
    </location>
</feature>
<evidence type="ECO:0000313" key="3">
    <source>
        <dbReference type="EMBL" id="SZX74955.1"/>
    </source>
</evidence>
<dbReference type="SUPFAM" id="SSF82185">
    <property type="entry name" value="Histone H3 K4-specific methyltransferase SET7/9 N-terminal domain"/>
    <property type="match status" value="1"/>
</dbReference>
<feature type="compositionally biased region" description="Low complexity" evidence="2">
    <location>
        <begin position="102"/>
        <end position="116"/>
    </location>
</feature>
<gene>
    <name evidence="3" type="ORF">BQ4739_LOCUS15272</name>
</gene>
<evidence type="ECO:0008006" key="5">
    <source>
        <dbReference type="Google" id="ProtNLM"/>
    </source>
</evidence>
<keyword evidence="4" id="KW-1185">Reference proteome</keyword>
<evidence type="ECO:0000256" key="1">
    <source>
        <dbReference type="ARBA" id="ARBA00022737"/>
    </source>
</evidence>
<proteinExistence type="predicted"/>
<dbReference type="Gene3D" id="2.20.110.10">
    <property type="entry name" value="Histone H3 K4-specific methyltransferase SET7/9 N-terminal domain"/>
    <property type="match status" value="1"/>
</dbReference>
<dbReference type="EMBL" id="FNXT01001221">
    <property type="protein sequence ID" value="SZX74955.1"/>
    <property type="molecule type" value="Genomic_DNA"/>
</dbReference>
<organism evidence="3 4">
    <name type="scientific">Tetradesmus obliquus</name>
    <name type="common">Green alga</name>
    <name type="synonym">Acutodesmus obliquus</name>
    <dbReference type="NCBI Taxonomy" id="3088"/>
    <lineage>
        <taxon>Eukaryota</taxon>
        <taxon>Viridiplantae</taxon>
        <taxon>Chlorophyta</taxon>
        <taxon>core chlorophytes</taxon>
        <taxon>Chlorophyceae</taxon>
        <taxon>CS clade</taxon>
        <taxon>Sphaeropleales</taxon>
        <taxon>Scenedesmaceae</taxon>
        <taxon>Tetradesmus</taxon>
    </lineage>
</organism>
<name>A0A383WBF7_TETOB</name>